<name>A0A0J9C515_9FIRM</name>
<accession>A0A0J9C515</accession>
<feature type="transmembrane region" description="Helical" evidence="1">
    <location>
        <begin position="118"/>
        <end position="136"/>
    </location>
</feature>
<dbReference type="EMBL" id="ADLK01000019">
    <property type="protein sequence ID" value="KMW20198.1"/>
    <property type="molecule type" value="Genomic_DNA"/>
</dbReference>
<dbReference type="Proteomes" id="UP000037392">
    <property type="component" value="Unassembled WGS sequence"/>
</dbReference>
<dbReference type="Pfam" id="PF04892">
    <property type="entry name" value="VanZ"/>
    <property type="match status" value="1"/>
</dbReference>
<reference evidence="3 4" key="1">
    <citation type="submission" date="2011-04" db="EMBL/GenBank/DDBJ databases">
        <title>The Genome Sequence of Clostridium citroniae WAL-19142.</title>
        <authorList>
            <consortium name="The Broad Institute Genome Sequencing Platform"/>
            <person name="Earl A."/>
            <person name="Ward D."/>
            <person name="Feldgarden M."/>
            <person name="Gevers D."/>
            <person name="Warren Y.A."/>
            <person name="Tyrrell K.L."/>
            <person name="Citron D.M."/>
            <person name="Goldstein E.J."/>
            <person name="Daigneault M."/>
            <person name="Allen-Vercoe E."/>
            <person name="Young S.K."/>
            <person name="Zeng Q."/>
            <person name="Gargeya S."/>
            <person name="Fitzgerald M."/>
            <person name="Haas B."/>
            <person name="Abouelleil A."/>
            <person name="Alvarado L."/>
            <person name="Arachchi H.M."/>
            <person name="Berlin A."/>
            <person name="Brown A."/>
            <person name="Chapman S.B."/>
            <person name="Chen Z."/>
            <person name="Dunbar C."/>
            <person name="Freedman E."/>
            <person name="Gearin G."/>
            <person name="Gellesch M."/>
            <person name="Goldberg J."/>
            <person name="Griggs A."/>
            <person name="Gujja S."/>
            <person name="Heilman E.R."/>
            <person name="Heiman D."/>
            <person name="Howarth C."/>
            <person name="Larson L."/>
            <person name="Lui A."/>
            <person name="MacDonald P.J."/>
            <person name="Mehta T."/>
            <person name="Montmayeur A."/>
            <person name="Murphy C."/>
            <person name="Neiman D."/>
            <person name="Pearson M."/>
            <person name="Priest M."/>
            <person name="Roberts A."/>
            <person name="Saif S."/>
            <person name="Shea T."/>
            <person name="Shenoy N."/>
            <person name="Sisk P."/>
            <person name="Stolte C."/>
            <person name="Sykes S."/>
            <person name="White J."/>
            <person name="Yandava C."/>
            <person name="Wortman J."/>
            <person name="Nusbaum C."/>
            <person name="Birren B."/>
        </authorList>
    </citation>
    <scope>NUCLEOTIDE SEQUENCE [LARGE SCALE GENOMIC DNA]</scope>
    <source>
        <strain evidence="3 4">WAL-19142</strain>
    </source>
</reference>
<dbReference type="PANTHER" id="PTHR36834">
    <property type="entry name" value="MEMBRANE PROTEIN-RELATED"/>
    <property type="match status" value="1"/>
</dbReference>
<protein>
    <recommendedName>
        <fullName evidence="2">VanZ-like domain-containing protein</fullName>
    </recommendedName>
</protein>
<gene>
    <name evidence="3" type="ORF">HMPREF9470_02213</name>
</gene>
<feature type="domain" description="VanZ-like" evidence="2">
    <location>
        <begin position="54"/>
        <end position="165"/>
    </location>
</feature>
<dbReference type="InterPro" id="IPR006976">
    <property type="entry name" value="VanZ-like"/>
</dbReference>
<feature type="transmembrane region" description="Helical" evidence="1">
    <location>
        <begin position="22"/>
        <end position="41"/>
    </location>
</feature>
<dbReference type="OrthoDB" id="4822551at2"/>
<dbReference type="PATRIC" id="fig|742734.4.peg.2385"/>
<feature type="transmembrane region" description="Helical" evidence="1">
    <location>
        <begin position="148"/>
        <end position="166"/>
    </location>
</feature>
<dbReference type="PANTHER" id="PTHR36834:SF1">
    <property type="entry name" value="INTEGRAL MEMBRANE PROTEIN"/>
    <property type="match status" value="1"/>
</dbReference>
<keyword evidence="1" id="KW-0472">Membrane</keyword>
<dbReference type="InterPro" id="IPR053150">
    <property type="entry name" value="Teicoplanin_resist-assoc"/>
</dbReference>
<dbReference type="AlphaFoldDB" id="A0A0J9C515"/>
<keyword evidence="1" id="KW-0812">Transmembrane</keyword>
<sequence length="172" mass="19561">MHLLSQQTLEYILSDILEKSRYLPIALIVGILIGLCSIKFLGCNKRCLKCTLLIIYFIMLSILTIFEREPGSRTEMCLTLFGTIGGPRDNSYVIENVLLFIPFGILAPWTWRLMRNPVICTLFGFALSCTVEVIQLITQRGYFQVDDIFTNTIGTLIGAVVFWIFTRMAGYD</sequence>
<evidence type="ECO:0000313" key="3">
    <source>
        <dbReference type="EMBL" id="KMW20198.1"/>
    </source>
</evidence>
<evidence type="ECO:0000313" key="4">
    <source>
        <dbReference type="Proteomes" id="UP000037392"/>
    </source>
</evidence>
<organism evidence="3 4">
    <name type="scientific">[Clostridium] citroniae WAL-19142</name>
    <dbReference type="NCBI Taxonomy" id="742734"/>
    <lineage>
        <taxon>Bacteria</taxon>
        <taxon>Bacillati</taxon>
        <taxon>Bacillota</taxon>
        <taxon>Clostridia</taxon>
        <taxon>Lachnospirales</taxon>
        <taxon>Lachnospiraceae</taxon>
        <taxon>Enterocloster</taxon>
    </lineage>
</organism>
<evidence type="ECO:0000256" key="1">
    <source>
        <dbReference type="SAM" id="Phobius"/>
    </source>
</evidence>
<proteinExistence type="predicted"/>
<keyword evidence="1" id="KW-1133">Transmembrane helix</keyword>
<evidence type="ECO:0000259" key="2">
    <source>
        <dbReference type="Pfam" id="PF04892"/>
    </source>
</evidence>
<feature type="transmembrane region" description="Helical" evidence="1">
    <location>
        <begin position="48"/>
        <end position="66"/>
    </location>
</feature>
<feature type="transmembrane region" description="Helical" evidence="1">
    <location>
        <begin position="92"/>
        <end position="111"/>
    </location>
</feature>
<comment type="caution">
    <text evidence="3">The sequence shown here is derived from an EMBL/GenBank/DDBJ whole genome shotgun (WGS) entry which is preliminary data.</text>
</comment>